<evidence type="ECO:0000259" key="8">
    <source>
        <dbReference type="Pfam" id="PF20628"/>
    </source>
</evidence>
<evidence type="ECO:0000256" key="4">
    <source>
        <dbReference type="ARBA" id="ARBA00023002"/>
    </source>
</evidence>
<dbReference type="Proteomes" id="UP000316256">
    <property type="component" value="Unassembled WGS sequence"/>
</dbReference>
<accession>A0A541BAY6</accession>
<comment type="cofactor">
    <cofactor evidence="1">
        <name>heme b</name>
        <dbReference type="ChEBI" id="CHEBI:60344"/>
    </cofactor>
</comment>
<dbReference type="PANTHER" id="PTHR30521">
    <property type="entry name" value="DEFERROCHELATASE/PEROXIDASE"/>
    <property type="match status" value="1"/>
</dbReference>
<gene>
    <name evidence="9" type="ORF">FK531_10865</name>
</gene>
<dbReference type="GO" id="GO:0020037">
    <property type="term" value="F:heme binding"/>
    <property type="evidence" value="ECO:0007669"/>
    <property type="project" value="InterPro"/>
</dbReference>
<dbReference type="InterPro" id="IPR048327">
    <property type="entry name" value="Dyp_perox_N"/>
</dbReference>
<dbReference type="RefSeq" id="WP_142099574.1">
    <property type="nucleotide sequence ID" value="NZ_VIGH01000004.1"/>
</dbReference>
<keyword evidence="10" id="KW-1185">Reference proteome</keyword>
<protein>
    <submittedName>
        <fullName evidence="9">Dyp-type peroxidase</fullName>
    </submittedName>
</protein>
<name>A0A541BAY6_9NOCA</name>
<dbReference type="GO" id="GO:0046872">
    <property type="term" value="F:metal ion binding"/>
    <property type="evidence" value="ECO:0007669"/>
    <property type="project" value="UniProtKB-KW"/>
</dbReference>
<proteinExistence type="inferred from homology"/>
<reference evidence="9 10" key="1">
    <citation type="submission" date="2019-06" db="EMBL/GenBank/DDBJ databases">
        <title>Rhodococcus spaelei sp. nov., isolated from a cave.</title>
        <authorList>
            <person name="Lee S.D."/>
        </authorList>
    </citation>
    <scope>NUCLEOTIDE SEQUENCE [LARGE SCALE GENOMIC DNA]</scope>
    <source>
        <strain evidence="9 10">C9-5</strain>
    </source>
</reference>
<dbReference type="OrthoDB" id="3251355at2"/>
<dbReference type="GO" id="GO:0004601">
    <property type="term" value="F:peroxidase activity"/>
    <property type="evidence" value="ECO:0007669"/>
    <property type="project" value="UniProtKB-KW"/>
</dbReference>
<dbReference type="AlphaFoldDB" id="A0A541BAY6"/>
<keyword evidence="5" id="KW-0408">Iron</keyword>
<evidence type="ECO:0000256" key="5">
    <source>
        <dbReference type="ARBA" id="ARBA00023004"/>
    </source>
</evidence>
<evidence type="ECO:0000259" key="7">
    <source>
        <dbReference type="Pfam" id="PF04261"/>
    </source>
</evidence>
<keyword evidence="4" id="KW-0560">Oxidoreductase</keyword>
<comment type="caution">
    <text evidence="9">The sequence shown here is derived from an EMBL/GenBank/DDBJ whole genome shotgun (WGS) entry which is preliminary data.</text>
</comment>
<keyword evidence="3" id="KW-0479">Metal-binding</keyword>
<evidence type="ECO:0000313" key="10">
    <source>
        <dbReference type="Proteomes" id="UP000316256"/>
    </source>
</evidence>
<organism evidence="9 10">
    <name type="scientific">Rhodococcus spelaei</name>
    <dbReference type="NCBI Taxonomy" id="2546320"/>
    <lineage>
        <taxon>Bacteria</taxon>
        <taxon>Bacillati</taxon>
        <taxon>Actinomycetota</taxon>
        <taxon>Actinomycetes</taxon>
        <taxon>Mycobacteriales</taxon>
        <taxon>Nocardiaceae</taxon>
        <taxon>Rhodococcus</taxon>
    </lineage>
</organism>
<feature type="domain" description="Dyp-type peroxidase N-terminal" evidence="7">
    <location>
        <begin position="7"/>
        <end position="137"/>
    </location>
</feature>
<dbReference type="InterPro" id="IPR048328">
    <property type="entry name" value="Dyp_perox_C"/>
</dbReference>
<dbReference type="PANTHER" id="PTHR30521:SF0">
    <property type="entry name" value="DYP-TYPE PEROXIDASE FAMILY PROTEIN"/>
    <property type="match status" value="1"/>
</dbReference>
<dbReference type="NCBIfam" id="TIGR01413">
    <property type="entry name" value="Dyp_perox_fam"/>
    <property type="match status" value="1"/>
</dbReference>
<dbReference type="EMBL" id="VIGH01000004">
    <property type="protein sequence ID" value="TQF69486.1"/>
    <property type="molecule type" value="Genomic_DNA"/>
</dbReference>
<dbReference type="InterPro" id="IPR011008">
    <property type="entry name" value="Dimeric_a/b-barrel"/>
</dbReference>
<evidence type="ECO:0000256" key="2">
    <source>
        <dbReference type="ARBA" id="ARBA00022559"/>
    </source>
</evidence>
<dbReference type="InterPro" id="IPR006314">
    <property type="entry name" value="Dyp_peroxidase"/>
</dbReference>
<evidence type="ECO:0000256" key="3">
    <source>
        <dbReference type="ARBA" id="ARBA00022723"/>
    </source>
</evidence>
<evidence type="ECO:0000256" key="6">
    <source>
        <dbReference type="ARBA" id="ARBA00025737"/>
    </source>
</evidence>
<sequence>MSSPVPQPVLEPLSAAALFLVVVAGPGDEDAAHVRAVASDVGSLVRAVGFRELGGSLHCVVGIGSDFWDRVGPAERPASLHPFVPLRGGVHSAPATPGDVLFHIKAARADLCFELGRQIVTALGDAATVVDEVSGFRYFDARDLLGFVDGTENPTGPDAGSAALVGAEDPAFAGGSYVIVQKYLHDMAGWAALSTEEQERVIGRTKLENVELDEDRQPSNSHVALNTLVDDDGTEREILRDNMPFGSLAAGEFGTYFIGYAKDPAVTEEMLRHMFLGDPPGNYDRILDFSTAATGTLFFVPSRDVLESLAAASEPESPEDPADEPRYDLSLNIGELKGVAQ</sequence>
<dbReference type="GO" id="GO:0005829">
    <property type="term" value="C:cytosol"/>
    <property type="evidence" value="ECO:0007669"/>
    <property type="project" value="TreeGrafter"/>
</dbReference>
<keyword evidence="2 9" id="KW-0575">Peroxidase</keyword>
<dbReference type="Pfam" id="PF20628">
    <property type="entry name" value="Dyp_perox_C"/>
    <property type="match status" value="1"/>
</dbReference>
<comment type="similarity">
    <text evidence="6">Belongs to the DyP-type peroxidase family.</text>
</comment>
<dbReference type="Pfam" id="PF04261">
    <property type="entry name" value="Dyp_perox_N"/>
    <property type="match status" value="1"/>
</dbReference>
<evidence type="ECO:0000313" key="9">
    <source>
        <dbReference type="EMBL" id="TQF69486.1"/>
    </source>
</evidence>
<dbReference type="SUPFAM" id="SSF54909">
    <property type="entry name" value="Dimeric alpha+beta barrel"/>
    <property type="match status" value="1"/>
</dbReference>
<dbReference type="PROSITE" id="PS51404">
    <property type="entry name" value="DYP_PEROXIDASE"/>
    <property type="match status" value="1"/>
</dbReference>
<evidence type="ECO:0000256" key="1">
    <source>
        <dbReference type="ARBA" id="ARBA00001970"/>
    </source>
</evidence>
<feature type="domain" description="Dyp-type peroxidase C-terminal" evidence="8">
    <location>
        <begin position="140"/>
        <end position="304"/>
    </location>
</feature>